<dbReference type="InterPro" id="IPR005532">
    <property type="entry name" value="SUMF_dom"/>
</dbReference>
<dbReference type="InterPro" id="IPR025875">
    <property type="entry name" value="Leu-rich_rpt_4"/>
</dbReference>
<evidence type="ECO:0000313" key="4">
    <source>
        <dbReference type="EMBL" id="ABG51782.1"/>
    </source>
</evidence>
<dbReference type="InterPro" id="IPR042095">
    <property type="entry name" value="SUMF_sf"/>
</dbReference>
<reference evidence="4" key="1">
    <citation type="submission" date="2006-06" db="EMBL/GenBank/DDBJ databases">
        <title>Complete sequence of Trichodesmium erythraeum IMS101.</title>
        <authorList>
            <consortium name="US DOE Joint Genome Institute"/>
            <person name="Copeland A."/>
            <person name="Lucas S."/>
            <person name="Lapidus A."/>
            <person name="Barry K."/>
            <person name="Detter J.C."/>
            <person name="Glavina del Rio T."/>
            <person name="Hammon N."/>
            <person name="Israni S."/>
            <person name="Dalin E."/>
            <person name="Tice H."/>
            <person name="Pitluck S."/>
            <person name="Kiss H."/>
            <person name="Munk A.C."/>
            <person name="Brettin T."/>
            <person name="Bruce D."/>
            <person name="Han C."/>
            <person name="Tapia R."/>
            <person name="Gilna P."/>
            <person name="Schmutz J."/>
            <person name="Larimer F."/>
            <person name="Land M."/>
            <person name="Hauser L."/>
            <person name="Kyrpides N."/>
            <person name="Kim E."/>
            <person name="Richardson P."/>
        </authorList>
    </citation>
    <scope>NUCLEOTIDE SEQUENCE [LARGE SCALE GENOMIC DNA]</scope>
    <source>
        <strain evidence="4">IMS101</strain>
    </source>
</reference>
<dbReference type="Pfam" id="PF03781">
    <property type="entry name" value="FGE-sulfatase"/>
    <property type="match status" value="1"/>
</dbReference>
<dbReference type="eggNOG" id="COG4886">
    <property type="taxonomic scope" value="Bacteria"/>
</dbReference>
<dbReference type="InterPro" id="IPR016187">
    <property type="entry name" value="CTDL_fold"/>
</dbReference>
<dbReference type="InterPro" id="IPR051043">
    <property type="entry name" value="Sulfatase_Mod_Factor_Kinase"/>
</dbReference>
<dbReference type="InterPro" id="IPR001611">
    <property type="entry name" value="Leu-rich_rpt"/>
</dbReference>
<dbReference type="SMART" id="SM00369">
    <property type="entry name" value="LRR_TYP"/>
    <property type="match status" value="4"/>
</dbReference>
<dbReference type="SUPFAM" id="SSF52058">
    <property type="entry name" value="L domain-like"/>
    <property type="match status" value="1"/>
</dbReference>
<dbReference type="HOGENOM" id="CLU_397910_0_0_3"/>
<dbReference type="EMBL" id="CP000393">
    <property type="protein sequence ID" value="ABG51782.1"/>
    <property type="molecule type" value="Genomic_DNA"/>
</dbReference>
<name>Q111P2_TRIEI</name>
<evidence type="ECO:0000256" key="2">
    <source>
        <dbReference type="ARBA" id="ARBA00022737"/>
    </source>
</evidence>
<dbReference type="Gene3D" id="3.80.10.10">
    <property type="entry name" value="Ribonuclease Inhibitor"/>
    <property type="match status" value="1"/>
</dbReference>
<dbReference type="PROSITE" id="PS51450">
    <property type="entry name" value="LRR"/>
    <property type="match status" value="5"/>
</dbReference>
<dbReference type="InterPro" id="IPR003591">
    <property type="entry name" value="Leu-rich_rpt_typical-subtyp"/>
</dbReference>
<dbReference type="PANTHER" id="PTHR23150:SF19">
    <property type="entry name" value="FORMYLGLYCINE-GENERATING ENZYME"/>
    <property type="match status" value="1"/>
</dbReference>
<dbReference type="Gene3D" id="3.90.1580.10">
    <property type="entry name" value="paralog of FGE (formylglycine-generating enzyme)"/>
    <property type="match status" value="1"/>
</dbReference>
<dbReference type="RefSeq" id="WP_011612144.1">
    <property type="nucleotide sequence ID" value="NC_008312.1"/>
</dbReference>
<evidence type="ECO:0000259" key="3">
    <source>
        <dbReference type="Pfam" id="PF03781"/>
    </source>
</evidence>
<protein>
    <recommendedName>
        <fullName evidence="3">Sulfatase-modifying factor enzyme-like domain-containing protein</fullName>
    </recommendedName>
</protein>
<keyword evidence="1" id="KW-0433">Leucine-rich repeat</keyword>
<evidence type="ECO:0000256" key="1">
    <source>
        <dbReference type="ARBA" id="ARBA00022614"/>
    </source>
</evidence>
<proteinExistence type="predicted"/>
<dbReference type="KEGG" id="ter:Tery_2585"/>
<sequence>MLELSKSSNENSSDNLYQLELYPFNPQYCSQRGEIAEVVLAYPELKKLQINEDNQVIVKKQKIGSKLVLIIKVNVFQRDVLRDKNNGEKEVIAIDIKNEKGNSQIQEVFKIHYTSLENKAQIYHPEVEQELAQYYLTSTAEDNNIIEDNLEWRKLESINESLEVLDLEEPIDFLTLKLEELIYAQNNWSYVDIDYIDKKRALDLKILDLSNSTLTNEDLQGVEQFPNITTLIVGRNSITKLEFINNYKKLQHLTIIGKEVFNYICSYQPLTLLSQFKELREITLIDNNLSDLKFVKQANLQHLNKLILDDNQITDLQPLSQLTALEYLSVANNKIQSIDCLKKLSNLKNLILRNNQIGNIKSYWRQFNKLIELDLKNNKITDLRPFTVMKSLKKLNISSNPIQTIIPLQGLFLSLEELWWYNINLMINISKKPEKLLPIQQLETVTVNAQGKEIARNQFSVFVREIVIAGSIKLSLVPIPKGEYMMGEGYGQKLVKVEEFWMSQYQITQEQWDAVANLEKIGTELDGSPSNWKGKKLPVEKVTWSEAQEFCRRLSKKTGEQFRLPTKEEWEYACRAGTTTPFYFGETITSELANFNGRETHANEPQGAYRERTTDVGIFPPNAFGLYDMHGNVNEWCNDNFDGDKDRKVIRGGYCQAAPSSCRSAARSSYISYQSSYSIGFRVVIVPPKTLQ</sequence>
<accession>Q111P2</accession>
<dbReference type="SMART" id="SM00365">
    <property type="entry name" value="LRR_SD22"/>
    <property type="match status" value="7"/>
</dbReference>
<organism evidence="4">
    <name type="scientific">Trichodesmium erythraeum (strain IMS101)</name>
    <dbReference type="NCBI Taxonomy" id="203124"/>
    <lineage>
        <taxon>Bacteria</taxon>
        <taxon>Bacillati</taxon>
        <taxon>Cyanobacteriota</taxon>
        <taxon>Cyanophyceae</taxon>
        <taxon>Oscillatoriophycideae</taxon>
        <taxon>Oscillatoriales</taxon>
        <taxon>Microcoleaceae</taxon>
        <taxon>Trichodesmium</taxon>
    </lineage>
</organism>
<dbReference type="PANTHER" id="PTHR23150">
    <property type="entry name" value="SULFATASE MODIFYING FACTOR 1, 2"/>
    <property type="match status" value="1"/>
</dbReference>
<dbReference type="GO" id="GO:0120147">
    <property type="term" value="F:formylglycine-generating oxidase activity"/>
    <property type="evidence" value="ECO:0007669"/>
    <property type="project" value="TreeGrafter"/>
</dbReference>
<dbReference type="Pfam" id="PF12799">
    <property type="entry name" value="LRR_4"/>
    <property type="match status" value="1"/>
</dbReference>
<keyword evidence="2" id="KW-0677">Repeat</keyword>
<dbReference type="SUPFAM" id="SSF56436">
    <property type="entry name" value="C-type lectin-like"/>
    <property type="match status" value="1"/>
</dbReference>
<dbReference type="InterPro" id="IPR032675">
    <property type="entry name" value="LRR_dom_sf"/>
</dbReference>
<dbReference type="eggNOG" id="COG1262">
    <property type="taxonomic scope" value="Bacteria"/>
</dbReference>
<gene>
    <name evidence="4" type="ordered locus">Tery_2585</name>
</gene>
<feature type="domain" description="Sulfatase-modifying factor enzyme-like" evidence="3">
    <location>
        <begin position="476"/>
        <end position="684"/>
    </location>
</feature>
<dbReference type="Pfam" id="PF13855">
    <property type="entry name" value="LRR_8"/>
    <property type="match status" value="1"/>
</dbReference>
<dbReference type="AlphaFoldDB" id="Q111P2"/>